<proteinExistence type="predicted"/>
<dbReference type="AlphaFoldDB" id="A0A016RUX8"/>
<evidence type="ECO:0000313" key="2">
    <source>
        <dbReference type="Proteomes" id="UP000024635"/>
    </source>
</evidence>
<protein>
    <submittedName>
        <fullName evidence="1">Uncharacterized protein</fullName>
    </submittedName>
</protein>
<dbReference type="EMBL" id="JARK01001701">
    <property type="protein sequence ID" value="EYB82185.1"/>
    <property type="molecule type" value="Genomic_DNA"/>
</dbReference>
<reference evidence="2" key="1">
    <citation type="journal article" date="2015" name="Nat. Genet.">
        <title>The genome and transcriptome of the zoonotic hookworm Ancylostoma ceylanicum identify infection-specific gene families.</title>
        <authorList>
            <person name="Schwarz E.M."/>
            <person name="Hu Y."/>
            <person name="Antoshechkin I."/>
            <person name="Miller M.M."/>
            <person name="Sternberg P.W."/>
            <person name="Aroian R.V."/>
        </authorList>
    </citation>
    <scope>NUCLEOTIDE SEQUENCE</scope>
    <source>
        <strain evidence="2">HY135</strain>
    </source>
</reference>
<keyword evidence="2" id="KW-1185">Reference proteome</keyword>
<sequence length="81" mass="9035">MTILAQNSKLNATSTHQFYHLRCLASRPLCKAVSNQTPRQFGSKNLVNPPITLLSGRVLPVEIVEIEVNVPNFVSRYVTIV</sequence>
<gene>
    <name evidence="1" type="primary">Acey_s0365.g3595</name>
    <name evidence="1" type="ORF">Y032_0365g3595</name>
</gene>
<accession>A0A016RUX8</accession>
<evidence type="ECO:0000313" key="1">
    <source>
        <dbReference type="EMBL" id="EYB82185.1"/>
    </source>
</evidence>
<comment type="caution">
    <text evidence="1">The sequence shown here is derived from an EMBL/GenBank/DDBJ whole genome shotgun (WGS) entry which is preliminary data.</text>
</comment>
<dbReference type="Proteomes" id="UP000024635">
    <property type="component" value="Unassembled WGS sequence"/>
</dbReference>
<name>A0A016RUX8_9BILA</name>
<organism evidence="1 2">
    <name type="scientific">Ancylostoma ceylanicum</name>
    <dbReference type="NCBI Taxonomy" id="53326"/>
    <lineage>
        <taxon>Eukaryota</taxon>
        <taxon>Metazoa</taxon>
        <taxon>Ecdysozoa</taxon>
        <taxon>Nematoda</taxon>
        <taxon>Chromadorea</taxon>
        <taxon>Rhabditida</taxon>
        <taxon>Rhabditina</taxon>
        <taxon>Rhabditomorpha</taxon>
        <taxon>Strongyloidea</taxon>
        <taxon>Ancylostomatidae</taxon>
        <taxon>Ancylostomatinae</taxon>
        <taxon>Ancylostoma</taxon>
    </lineage>
</organism>